<name>A0A099JEL0_9MICO</name>
<evidence type="ECO:0000313" key="3">
    <source>
        <dbReference type="Proteomes" id="UP000029864"/>
    </source>
</evidence>
<feature type="signal peptide" evidence="1">
    <location>
        <begin position="1"/>
        <end position="32"/>
    </location>
</feature>
<comment type="caution">
    <text evidence="2">The sequence shown here is derived from an EMBL/GenBank/DDBJ whole genome shotgun (WGS) entry which is preliminary data.</text>
</comment>
<dbReference type="AlphaFoldDB" id="A0A099JEL0"/>
<dbReference type="RefSeq" id="WP_152602152.1">
    <property type="nucleotide sequence ID" value="NZ_JACHBQ010000001.1"/>
</dbReference>
<dbReference type="EMBL" id="JPXF01000030">
    <property type="protein sequence ID" value="KGJ76924.1"/>
    <property type="molecule type" value="Genomic_DNA"/>
</dbReference>
<protein>
    <submittedName>
        <fullName evidence="2">Uncharacterized protein</fullName>
    </submittedName>
</protein>
<accession>A0A099JEL0</accession>
<feature type="chain" id="PRO_5001956744" evidence="1">
    <location>
        <begin position="33"/>
        <end position="112"/>
    </location>
</feature>
<gene>
    <name evidence="2" type="ORF">GY21_08760</name>
</gene>
<keyword evidence="1" id="KW-0732">Signal</keyword>
<reference evidence="2 3" key="1">
    <citation type="submission" date="2014-08" db="EMBL/GenBank/DDBJ databases">
        <authorList>
            <person name="Sisinthy S."/>
        </authorList>
    </citation>
    <scope>NUCLEOTIDE SEQUENCE [LARGE SCALE GENOMIC DNA]</scope>
    <source>
        <strain evidence="2 3">RuG17</strain>
    </source>
</reference>
<dbReference type="Proteomes" id="UP000029864">
    <property type="component" value="Unassembled WGS sequence"/>
</dbReference>
<sequence length="112" mass="11856">MKLTIRKKLTAVALAGALAVGMSIGAAAPAMALTNCTLAQWQKFAQVTCSQSSSPRTQVRAAIGCTRWYSGGYIWTRYGSWVGVGATSQAACSATETPAVLNGRVVHWYEGR</sequence>
<keyword evidence="3" id="KW-1185">Reference proteome</keyword>
<proteinExistence type="predicted"/>
<organism evidence="2 3">
    <name type="scientific">Cryobacterium roopkundense</name>
    <dbReference type="NCBI Taxonomy" id="1001240"/>
    <lineage>
        <taxon>Bacteria</taxon>
        <taxon>Bacillati</taxon>
        <taxon>Actinomycetota</taxon>
        <taxon>Actinomycetes</taxon>
        <taxon>Micrococcales</taxon>
        <taxon>Microbacteriaceae</taxon>
        <taxon>Cryobacterium</taxon>
    </lineage>
</organism>
<evidence type="ECO:0000256" key="1">
    <source>
        <dbReference type="SAM" id="SignalP"/>
    </source>
</evidence>
<evidence type="ECO:0000313" key="2">
    <source>
        <dbReference type="EMBL" id="KGJ76924.1"/>
    </source>
</evidence>